<organism evidence="1 2">
    <name type="scientific">Alteromonas mediterranea</name>
    <dbReference type="NCBI Taxonomy" id="314275"/>
    <lineage>
        <taxon>Bacteria</taxon>
        <taxon>Pseudomonadati</taxon>
        <taxon>Pseudomonadota</taxon>
        <taxon>Gammaproteobacteria</taxon>
        <taxon>Alteromonadales</taxon>
        <taxon>Alteromonadaceae</taxon>
        <taxon>Alteromonas/Salinimonas group</taxon>
        <taxon>Alteromonas</taxon>
    </lineage>
</organism>
<proteinExistence type="predicted"/>
<name>A0AAC9JFI5_9ALTE</name>
<reference evidence="1 2" key="1">
    <citation type="submission" date="2016-11" db="EMBL/GenBank/DDBJ databases">
        <title>Networking in microbes: conjugative elements and plasmids in the genus Alteromonas.</title>
        <authorList>
            <person name="Lopez-Perez M."/>
            <person name="Ramon-Marco N."/>
            <person name="Rodriguez-Valera F."/>
        </authorList>
    </citation>
    <scope>NUCLEOTIDE SEQUENCE [LARGE SCALE GENOMIC DNA]</scope>
    <source>
        <strain evidence="1 2">CP48</strain>
        <plasmid evidence="2">pamcp48-600</plasmid>
    </source>
</reference>
<evidence type="ECO:0000313" key="2">
    <source>
        <dbReference type="Proteomes" id="UP000182101"/>
    </source>
</evidence>
<geneLocation type="plasmid" evidence="2">
    <name>pamcp48-600</name>
</geneLocation>
<evidence type="ECO:0000313" key="1">
    <source>
        <dbReference type="EMBL" id="APD92451.1"/>
    </source>
</evidence>
<keyword evidence="1" id="KW-0614">Plasmid</keyword>
<dbReference type="Proteomes" id="UP000182101">
    <property type="component" value="Plasmid pAMCP48-600"/>
</dbReference>
<dbReference type="AlphaFoldDB" id="A0AAC9JFI5"/>
<dbReference type="RefSeq" id="WP_071961076.1">
    <property type="nucleotide sequence ID" value="NZ_CP018025.1"/>
</dbReference>
<gene>
    <name evidence="1" type="ORF">BM524_21350</name>
</gene>
<accession>A0AAC9JFI5</accession>
<sequence>MATVWRKLGAYFQKPVAQRKELDPQTKKELEEYNEKLSEYHLKVRQKNTALYTSIVPKELLLLLMKHNDYKCTQWGSRKFARLVNLARNILDVEIHSQEGYAFNKKTTKQEEQFIIKLTLLMALFFPLPLKSALSDPKADEKYKSLFRTWLVDDFGMLDPEEFEIFEAGVFNGVKNEPGNVVLDIFHDALRFEESQFGYTVNSNIMRTVLGKSIVFTAKAKKESERNLTPGWVLNFQAAYNIDSFVDEEKALADNEAMHEDGIT</sequence>
<protein>
    <submittedName>
        <fullName evidence="1">Uncharacterized protein</fullName>
    </submittedName>
</protein>
<dbReference type="EMBL" id="CP018025">
    <property type="protein sequence ID" value="APD92451.1"/>
    <property type="molecule type" value="Genomic_DNA"/>
</dbReference>